<feature type="compositionally biased region" description="Polar residues" evidence="1">
    <location>
        <begin position="221"/>
        <end position="235"/>
    </location>
</feature>
<keyword evidence="3" id="KW-1185">Reference proteome</keyword>
<reference evidence="2" key="1">
    <citation type="submission" date="2022-07" db="EMBL/GenBank/DDBJ databases">
        <title>The genome of Lyophyllum shimeji provides insight into the initial evolution of ectomycorrhizal fungal genome.</title>
        <authorList>
            <person name="Kobayashi Y."/>
            <person name="Shibata T."/>
            <person name="Hirakawa H."/>
            <person name="Shigenobu S."/>
            <person name="Nishiyama T."/>
            <person name="Yamada A."/>
            <person name="Hasebe M."/>
            <person name="Kawaguchi M."/>
        </authorList>
    </citation>
    <scope>NUCLEOTIDE SEQUENCE</scope>
    <source>
        <strain evidence="2">AT787</strain>
    </source>
</reference>
<organism evidence="2 3">
    <name type="scientific">Lyophyllum shimeji</name>
    <name type="common">Hon-shimeji</name>
    <name type="synonym">Tricholoma shimeji</name>
    <dbReference type="NCBI Taxonomy" id="47721"/>
    <lineage>
        <taxon>Eukaryota</taxon>
        <taxon>Fungi</taxon>
        <taxon>Dikarya</taxon>
        <taxon>Basidiomycota</taxon>
        <taxon>Agaricomycotina</taxon>
        <taxon>Agaricomycetes</taxon>
        <taxon>Agaricomycetidae</taxon>
        <taxon>Agaricales</taxon>
        <taxon>Tricholomatineae</taxon>
        <taxon>Lyophyllaceae</taxon>
        <taxon>Lyophyllum</taxon>
    </lineage>
</organism>
<gene>
    <name evidence="2" type="ORF">LshimejAT787_0701280</name>
</gene>
<evidence type="ECO:0000256" key="1">
    <source>
        <dbReference type="SAM" id="MobiDB-lite"/>
    </source>
</evidence>
<dbReference type="Proteomes" id="UP001063166">
    <property type="component" value="Unassembled WGS sequence"/>
</dbReference>
<comment type="caution">
    <text evidence="2">The sequence shown here is derived from an EMBL/GenBank/DDBJ whole genome shotgun (WGS) entry which is preliminary data.</text>
</comment>
<dbReference type="OrthoDB" id="3026831at2759"/>
<name>A0A9P3PQA6_LYOSH</name>
<evidence type="ECO:0000313" key="2">
    <source>
        <dbReference type="EMBL" id="GLB39618.1"/>
    </source>
</evidence>
<dbReference type="EMBL" id="BRPK01000007">
    <property type="protein sequence ID" value="GLB39618.1"/>
    <property type="molecule type" value="Genomic_DNA"/>
</dbReference>
<protein>
    <submittedName>
        <fullName evidence="2">Uncharacterized protein</fullName>
    </submittedName>
</protein>
<sequence>MSGRAVAVKVYDRQQTKEVKPGLTEVRSQTLADNPLKLYLEAVKYSQNKWHPNIPRIMGVSPLDFEPAFLVFNDDYQGTAESMIAVALKSNLRQSLILGLQTVIGLSSGLDYLQDLNFPFASVGFHRFVILVSREGKIMISVDPESSDANEERQATSATEATGLEVFDRLCQKIFDAARKARHKGHHISWSYLTGDFDVDPEDPAARVGADAGWLPDSVGRSGSSDAPDATSTILPQHPLPRESHTREISRNFQDHLTTFLSSSNPALEHRQRDYTNRRSLRNLELKRTEITLTTDVEHSAVFSYSTSSMHMTCPICHQVVEDMKNRLGGCADLDLRPQRHSLLHADQLNRY</sequence>
<evidence type="ECO:0000313" key="3">
    <source>
        <dbReference type="Proteomes" id="UP001063166"/>
    </source>
</evidence>
<dbReference type="AlphaFoldDB" id="A0A9P3PQA6"/>
<proteinExistence type="predicted"/>
<accession>A0A9P3PQA6</accession>
<feature type="region of interest" description="Disordered" evidence="1">
    <location>
        <begin position="212"/>
        <end position="246"/>
    </location>
</feature>